<proteinExistence type="predicted"/>
<evidence type="ECO:0000313" key="2">
    <source>
        <dbReference type="EMBL" id="SOE49942.1"/>
    </source>
</evidence>
<dbReference type="AlphaFoldDB" id="A0A7Z7I1D2"/>
<name>A0A7Z7I1D2_9BURK</name>
<reference evidence="2 3" key="1">
    <citation type="submission" date="2017-09" db="EMBL/GenBank/DDBJ databases">
        <authorList>
            <person name="Varghese N."/>
            <person name="Submissions S."/>
        </authorList>
    </citation>
    <scope>NUCLEOTIDE SEQUENCE [LARGE SCALE GENOMIC DNA]</scope>
    <source>
        <strain evidence="2 3">OK806</strain>
    </source>
</reference>
<organism evidence="2 3">
    <name type="scientific">Caballeronia arationis</name>
    <dbReference type="NCBI Taxonomy" id="1777142"/>
    <lineage>
        <taxon>Bacteria</taxon>
        <taxon>Pseudomonadati</taxon>
        <taxon>Pseudomonadota</taxon>
        <taxon>Betaproteobacteria</taxon>
        <taxon>Burkholderiales</taxon>
        <taxon>Burkholderiaceae</taxon>
        <taxon>Caballeronia</taxon>
    </lineage>
</organism>
<accession>A0A7Z7I1D2</accession>
<dbReference type="EMBL" id="OCSU01000001">
    <property type="protein sequence ID" value="SOE49942.1"/>
    <property type="molecule type" value="Genomic_DNA"/>
</dbReference>
<comment type="caution">
    <text evidence="2">The sequence shown here is derived from an EMBL/GenBank/DDBJ whole genome shotgun (WGS) entry which is preliminary data.</text>
</comment>
<dbReference type="Proteomes" id="UP000219522">
    <property type="component" value="Unassembled WGS sequence"/>
</dbReference>
<sequence>MMNMHRSRKPERSGVVQHPRMTSAGGPSETPATRRRAGQCSASKMCVDHEDYVLTATATPTHSHLYSADLLVERQGHRKHSVRGLDYFYDAAQALLYSIEWGRLWVTNNVKSIPKRHMNTVTAEAGGEQR</sequence>
<evidence type="ECO:0000313" key="3">
    <source>
        <dbReference type="Proteomes" id="UP000219522"/>
    </source>
</evidence>
<gene>
    <name evidence="2" type="ORF">SAMN05446927_0386</name>
</gene>
<protein>
    <submittedName>
        <fullName evidence="2">Uncharacterized protein</fullName>
    </submittedName>
</protein>
<keyword evidence="3" id="KW-1185">Reference proteome</keyword>
<evidence type="ECO:0000256" key="1">
    <source>
        <dbReference type="SAM" id="MobiDB-lite"/>
    </source>
</evidence>
<feature type="region of interest" description="Disordered" evidence="1">
    <location>
        <begin position="1"/>
        <end position="41"/>
    </location>
</feature>